<dbReference type="InterPro" id="IPR035426">
    <property type="entry name" value="Gemin2/Brr1"/>
</dbReference>
<reference evidence="3" key="1">
    <citation type="submission" date="2022-07" db="EMBL/GenBank/DDBJ databases">
        <title>Fungi with potential for degradation of polypropylene.</title>
        <authorList>
            <person name="Gostincar C."/>
        </authorList>
    </citation>
    <scope>NUCLEOTIDE SEQUENCE</scope>
    <source>
        <strain evidence="3">EXF-13287</strain>
    </source>
</reference>
<dbReference type="EMBL" id="JANBVN010000149">
    <property type="protein sequence ID" value="KAJ9138059.1"/>
    <property type="molecule type" value="Genomic_DNA"/>
</dbReference>
<dbReference type="AlphaFoldDB" id="A0AA38R794"/>
<evidence type="ECO:0000256" key="2">
    <source>
        <dbReference type="SAM" id="MobiDB-lite"/>
    </source>
</evidence>
<protein>
    <submittedName>
        <fullName evidence="3">Snare complex subunit vam7</fullName>
    </submittedName>
</protein>
<feature type="compositionally biased region" description="Acidic residues" evidence="2">
    <location>
        <begin position="145"/>
        <end position="154"/>
    </location>
</feature>
<comment type="caution">
    <text evidence="3">The sequence shown here is derived from an EMBL/GenBank/DDBJ whole genome shotgun (WGS) entry which is preliminary data.</text>
</comment>
<dbReference type="Pfam" id="PF04938">
    <property type="entry name" value="SIP1"/>
    <property type="match status" value="1"/>
</dbReference>
<organism evidence="3 4">
    <name type="scientific">Coniochaeta hoffmannii</name>
    <dbReference type="NCBI Taxonomy" id="91930"/>
    <lineage>
        <taxon>Eukaryota</taxon>
        <taxon>Fungi</taxon>
        <taxon>Dikarya</taxon>
        <taxon>Ascomycota</taxon>
        <taxon>Pezizomycotina</taxon>
        <taxon>Sordariomycetes</taxon>
        <taxon>Sordariomycetidae</taxon>
        <taxon>Coniochaetales</taxon>
        <taxon>Coniochaetaceae</taxon>
        <taxon>Coniochaeta</taxon>
    </lineage>
</organism>
<feature type="region of interest" description="Disordered" evidence="2">
    <location>
        <begin position="1"/>
        <end position="64"/>
    </location>
</feature>
<evidence type="ECO:0000313" key="3">
    <source>
        <dbReference type="EMBL" id="KAJ9138059.1"/>
    </source>
</evidence>
<proteinExistence type="inferred from homology"/>
<sequence length="528" mass="57395">MALKRDIDTLVYSDTEEVPTPEPNKRQKKQPSSRSKRQPVVDPTYGQKWAFPVTDGLGAPSDDELEFEDQTEALEYLRSVQKETSKIPHIVVAPKAGPQLPPGYILPAADDDDADRTIYTNGMGDSRGYYHDGAYTAAPDYYPPSDDEEEEEGEYRDSDQQPDPTTANRAALSEAYFASLTTRFLALRSQLHRPPPQSALDALPDEHETSVPSFAAPTAAFRTWTHRIRYTDPLPAQVAAMDKLSVLRLLRVVLGGKFFRRGCALRQRTSRWIWALLARLPDAGEMDSDEVGAVRELGKRAVVVSIAQEHVVALCELLGREQVVGLGLSGVLREIEGRVGGKGGDHLVGGVEGGREDAGVVNEDEILLSSEKDGEGVAAEVRVNGTVDNGLDLEDGELPEEDGQALDPQAAGTQIDGTDEGEMPMDIEEEGDGSNEPSSTDDALAAMKERLLSDLDKAETWGGPPPPSPPTAKEPAGDDETADLINMRATVNMILTVAGEFYGQRDLLAFRDPFGDVPFENDGAEDRL</sequence>
<gene>
    <name evidence="3" type="ORF">NKR19_g7957</name>
</gene>
<feature type="compositionally biased region" description="Acidic residues" evidence="2">
    <location>
        <begin position="391"/>
        <end position="404"/>
    </location>
</feature>
<dbReference type="GO" id="GO:0000387">
    <property type="term" value="P:spliceosomal snRNP assembly"/>
    <property type="evidence" value="ECO:0007669"/>
    <property type="project" value="InterPro"/>
</dbReference>
<feature type="region of interest" description="Disordered" evidence="2">
    <location>
        <begin position="134"/>
        <end position="166"/>
    </location>
</feature>
<dbReference type="GO" id="GO:0005634">
    <property type="term" value="C:nucleus"/>
    <property type="evidence" value="ECO:0007669"/>
    <property type="project" value="TreeGrafter"/>
</dbReference>
<keyword evidence="4" id="KW-1185">Reference proteome</keyword>
<comment type="similarity">
    <text evidence="1">Belongs to the gemin-2 family.</text>
</comment>
<name>A0AA38R794_9PEZI</name>
<accession>A0AA38R794</accession>
<dbReference type="PANTHER" id="PTHR12794:SF0">
    <property type="entry name" value="GEM-ASSOCIATED PROTEIN 2"/>
    <property type="match status" value="1"/>
</dbReference>
<evidence type="ECO:0000313" key="4">
    <source>
        <dbReference type="Proteomes" id="UP001174691"/>
    </source>
</evidence>
<dbReference type="PANTHER" id="PTHR12794">
    <property type="entry name" value="GEMIN2"/>
    <property type="match status" value="1"/>
</dbReference>
<feature type="compositionally biased region" description="Acidic residues" evidence="2">
    <location>
        <begin position="417"/>
        <end position="433"/>
    </location>
</feature>
<feature type="region of interest" description="Disordered" evidence="2">
    <location>
        <begin position="457"/>
        <end position="478"/>
    </location>
</feature>
<dbReference type="Proteomes" id="UP001174691">
    <property type="component" value="Unassembled WGS sequence"/>
</dbReference>
<feature type="compositionally biased region" description="Basic residues" evidence="2">
    <location>
        <begin position="26"/>
        <end position="37"/>
    </location>
</feature>
<dbReference type="Gene3D" id="1.20.58.1070">
    <property type="match status" value="1"/>
</dbReference>
<feature type="compositionally biased region" description="Pro residues" evidence="2">
    <location>
        <begin position="463"/>
        <end position="472"/>
    </location>
</feature>
<dbReference type="GO" id="GO:0032797">
    <property type="term" value="C:SMN complex"/>
    <property type="evidence" value="ECO:0007669"/>
    <property type="project" value="TreeGrafter"/>
</dbReference>
<evidence type="ECO:0000256" key="1">
    <source>
        <dbReference type="ARBA" id="ARBA00025758"/>
    </source>
</evidence>
<feature type="compositionally biased region" description="Low complexity" evidence="2">
    <location>
        <begin position="134"/>
        <end position="144"/>
    </location>
</feature>
<feature type="region of interest" description="Disordered" evidence="2">
    <location>
        <begin position="385"/>
        <end position="441"/>
    </location>
</feature>